<dbReference type="Pfam" id="PF01822">
    <property type="entry name" value="WSC"/>
    <property type="match status" value="1"/>
</dbReference>
<feature type="chain" id="PRO_5006157867" description="WSC domain-containing protein" evidence="1">
    <location>
        <begin position="20"/>
        <end position="487"/>
    </location>
</feature>
<accession>A0A0P9GIM9</accession>
<dbReference type="PANTHER" id="PTHR43662:SF3">
    <property type="entry name" value="DOMAIN PROTEIN, PUTATIVE (AFU_ORTHOLOGUE AFUA_6G11970)-RELATED"/>
    <property type="match status" value="1"/>
</dbReference>
<protein>
    <recommendedName>
        <fullName evidence="2">WSC domain-containing protein</fullName>
    </recommendedName>
</protein>
<dbReference type="OrthoDB" id="74764at2759"/>
<dbReference type="InterPro" id="IPR002889">
    <property type="entry name" value="WSC_carb-bd"/>
</dbReference>
<dbReference type="STRING" id="578459.A0A0P9GIM9"/>
<evidence type="ECO:0000259" key="2">
    <source>
        <dbReference type="PROSITE" id="PS51212"/>
    </source>
</evidence>
<dbReference type="PROSITE" id="PS51212">
    <property type="entry name" value="WSC"/>
    <property type="match status" value="1"/>
</dbReference>
<dbReference type="RefSeq" id="XP_018268904.1">
    <property type="nucleotide sequence ID" value="XM_018417895.1"/>
</dbReference>
<reference evidence="3 4" key="1">
    <citation type="journal article" date="2015" name="Front. Microbiol.">
        <title>Genome sequence of the plant growth promoting endophytic yeast Rhodotorula graminis WP1.</title>
        <authorList>
            <person name="Firrincieli A."/>
            <person name="Otillar R."/>
            <person name="Salamov A."/>
            <person name="Schmutz J."/>
            <person name="Khan Z."/>
            <person name="Redman R.S."/>
            <person name="Fleck N.D."/>
            <person name="Lindquist E."/>
            <person name="Grigoriev I.V."/>
            <person name="Doty S.L."/>
        </authorList>
    </citation>
    <scope>NUCLEOTIDE SEQUENCE [LARGE SCALE GENOMIC DNA]</scope>
    <source>
        <strain evidence="3 4">WP1</strain>
    </source>
</reference>
<dbReference type="GeneID" id="28978343"/>
<feature type="domain" description="WSC" evidence="2">
    <location>
        <begin position="378"/>
        <end position="469"/>
    </location>
</feature>
<dbReference type="InterPro" id="IPR018535">
    <property type="entry name" value="DUF1996"/>
</dbReference>
<dbReference type="PANTHER" id="PTHR43662">
    <property type="match status" value="1"/>
</dbReference>
<sequence>MRLTLVLATLAAAATPALSFFRLPCGPPLVVERVDPIISPGAVAGHVHTVAGGSGFSMTSTYKDLRKSTCTSCLAKADLSAYWSPLLYVALADGTFKSVPGGTHLVYYLPRAHPTDRTKVLAFPEGLEMLAGSPMRRTYNASSLVDQAIGWNCLGATGVKETRIAQLPRQNCPDGLRGEIRFPSCWDGKNLKSATQSHVAYPIGGESGPCPATHPKRIITLFFEVMYDVNSMKDLWTLAKDPKSPFVLANGDPTGLGYHGDFQNGWDVPILQRAMDECTSDSGVIEECKVLELYDRAVEPACRKTPDVNEVVLGTLKKLPGCNPVTKTTAAARAASGTCPNLALPPVFKKTTTYTSKFAPPGSHVTKDMPSTVASYKSYKYQGCYSDVGARTLSKRLSPSAKTVAACVGAAKSAGYSYVGLEYGGECWAGNALASGAKEVAFGKCDMVCEGNKLNVCGGGNALSLYKLTRSTSSRVKRHEPHTLGHA</sequence>
<dbReference type="AlphaFoldDB" id="A0A0P9GIM9"/>
<dbReference type="Proteomes" id="UP000053890">
    <property type="component" value="Unassembled WGS sequence"/>
</dbReference>
<keyword evidence="1" id="KW-0732">Signal</keyword>
<gene>
    <name evidence="3" type="ORF">RHOBADRAFT_55528</name>
</gene>
<dbReference type="EMBL" id="KQ474085">
    <property type="protein sequence ID" value="KPV72855.1"/>
    <property type="molecule type" value="Genomic_DNA"/>
</dbReference>
<evidence type="ECO:0000313" key="3">
    <source>
        <dbReference type="EMBL" id="KPV72855.1"/>
    </source>
</evidence>
<dbReference type="SMART" id="SM00321">
    <property type="entry name" value="WSC"/>
    <property type="match status" value="1"/>
</dbReference>
<name>A0A0P9GIM9_RHOGW</name>
<evidence type="ECO:0000313" key="4">
    <source>
        <dbReference type="Proteomes" id="UP000053890"/>
    </source>
</evidence>
<proteinExistence type="predicted"/>
<organism evidence="3 4">
    <name type="scientific">Rhodotorula graminis (strain WP1)</name>
    <dbReference type="NCBI Taxonomy" id="578459"/>
    <lineage>
        <taxon>Eukaryota</taxon>
        <taxon>Fungi</taxon>
        <taxon>Dikarya</taxon>
        <taxon>Basidiomycota</taxon>
        <taxon>Pucciniomycotina</taxon>
        <taxon>Microbotryomycetes</taxon>
        <taxon>Sporidiobolales</taxon>
        <taxon>Sporidiobolaceae</taxon>
        <taxon>Rhodotorula</taxon>
    </lineage>
</organism>
<feature type="signal peptide" evidence="1">
    <location>
        <begin position="1"/>
        <end position="19"/>
    </location>
</feature>
<dbReference type="Pfam" id="PF09362">
    <property type="entry name" value="DUF1996"/>
    <property type="match status" value="1"/>
</dbReference>
<keyword evidence="4" id="KW-1185">Reference proteome</keyword>
<evidence type="ECO:0000256" key="1">
    <source>
        <dbReference type="SAM" id="SignalP"/>
    </source>
</evidence>